<dbReference type="EMBL" id="JAPFFJ010000006">
    <property type="protein sequence ID" value="KAJ6423843.1"/>
    <property type="molecule type" value="Genomic_DNA"/>
</dbReference>
<gene>
    <name evidence="1" type="ORF">OIU84_024753</name>
</gene>
<proteinExistence type="predicted"/>
<dbReference type="AlphaFoldDB" id="A0AAD6KIH2"/>
<sequence length="112" mass="12156">MGVLLSNHLARIMFAQHIEVAAEAAREGVVLLKNGVPCRYATPLDDISSYGEVIYEMGCGEMACWNDSLIFPATEVAKKGGVTLLLMGLDLSIEAESLDRVDLLLPGYTRLN</sequence>
<accession>A0AAD6KIH2</accession>
<dbReference type="GO" id="GO:0031222">
    <property type="term" value="P:arabinan catabolic process"/>
    <property type="evidence" value="ECO:0007669"/>
    <property type="project" value="TreeGrafter"/>
</dbReference>
<reference evidence="1 2" key="1">
    <citation type="journal article" date="2023" name="Int. J. Mol. Sci.">
        <title>De Novo Assembly and Annotation of 11 Diverse Shrub Willow (Salix) Genomes Reveals Novel Gene Organization in Sex-Linked Regions.</title>
        <authorList>
            <person name="Hyden B."/>
            <person name="Feng K."/>
            <person name="Yates T.B."/>
            <person name="Jawdy S."/>
            <person name="Cereghino C."/>
            <person name="Smart L.B."/>
            <person name="Muchero W."/>
        </authorList>
    </citation>
    <scope>NUCLEOTIDE SEQUENCE [LARGE SCALE GENOMIC DNA]</scope>
    <source>
        <tissue evidence="1">Shoot tip</tissue>
    </source>
</reference>
<dbReference type="PANTHER" id="PTHR42721">
    <property type="entry name" value="SUGAR HYDROLASE-RELATED"/>
    <property type="match status" value="1"/>
</dbReference>
<dbReference type="Proteomes" id="UP001162972">
    <property type="component" value="Chromosome 16"/>
</dbReference>
<dbReference type="InterPro" id="IPR044993">
    <property type="entry name" value="BXL"/>
</dbReference>
<evidence type="ECO:0000313" key="1">
    <source>
        <dbReference type="EMBL" id="KAJ6423843.1"/>
    </source>
</evidence>
<dbReference type="GO" id="GO:0046556">
    <property type="term" value="F:alpha-L-arabinofuranosidase activity"/>
    <property type="evidence" value="ECO:0007669"/>
    <property type="project" value="TreeGrafter"/>
</dbReference>
<keyword evidence="2" id="KW-1185">Reference proteome</keyword>
<protein>
    <submittedName>
        <fullName evidence="1">Uncharacterized protein</fullName>
    </submittedName>
</protein>
<evidence type="ECO:0000313" key="2">
    <source>
        <dbReference type="Proteomes" id="UP001162972"/>
    </source>
</evidence>
<dbReference type="PANTHER" id="PTHR42721:SF11">
    <property type="entry name" value="BETA-D-XYLOSIDASE 5-RELATED"/>
    <property type="match status" value="1"/>
</dbReference>
<organism evidence="1 2">
    <name type="scientific">Salix udensis</name>
    <dbReference type="NCBI Taxonomy" id="889485"/>
    <lineage>
        <taxon>Eukaryota</taxon>
        <taxon>Viridiplantae</taxon>
        <taxon>Streptophyta</taxon>
        <taxon>Embryophyta</taxon>
        <taxon>Tracheophyta</taxon>
        <taxon>Spermatophyta</taxon>
        <taxon>Magnoliopsida</taxon>
        <taxon>eudicotyledons</taxon>
        <taxon>Gunneridae</taxon>
        <taxon>Pentapetalae</taxon>
        <taxon>rosids</taxon>
        <taxon>fabids</taxon>
        <taxon>Malpighiales</taxon>
        <taxon>Salicaceae</taxon>
        <taxon>Saliceae</taxon>
        <taxon>Salix</taxon>
    </lineage>
</organism>
<name>A0AAD6KIH2_9ROSI</name>
<dbReference type="GO" id="GO:0045493">
    <property type="term" value="P:xylan catabolic process"/>
    <property type="evidence" value="ECO:0007669"/>
    <property type="project" value="InterPro"/>
</dbReference>
<comment type="caution">
    <text evidence="1">The sequence shown here is derived from an EMBL/GenBank/DDBJ whole genome shotgun (WGS) entry which is preliminary data.</text>
</comment>
<dbReference type="GO" id="GO:0009044">
    <property type="term" value="F:xylan 1,4-beta-xylosidase activity"/>
    <property type="evidence" value="ECO:0007669"/>
    <property type="project" value="InterPro"/>
</dbReference>